<proteinExistence type="inferred from homology"/>
<comment type="catalytic activity">
    <reaction evidence="6 8">
        <text>beta-D-fructose 1-phosphate + ATP = beta-D-fructose 1,6-bisphosphate + ADP + H(+)</text>
        <dbReference type="Rhea" id="RHEA:14213"/>
        <dbReference type="ChEBI" id="CHEBI:15378"/>
        <dbReference type="ChEBI" id="CHEBI:30616"/>
        <dbReference type="ChEBI" id="CHEBI:32966"/>
        <dbReference type="ChEBI" id="CHEBI:138881"/>
        <dbReference type="ChEBI" id="CHEBI:456216"/>
        <dbReference type="EC" id="2.7.1.56"/>
    </reaction>
</comment>
<keyword evidence="4 8" id="KW-0418">Kinase</keyword>
<evidence type="ECO:0000256" key="5">
    <source>
        <dbReference type="ARBA" id="ARBA00022840"/>
    </source>
</evidence>
<dbReference type="CDD" id="cd01164">
    <property type="entry name" value="FruK_PfkB_like"/>
    <property type="match status" value="1"/>
</dbReference>
<evidence type="ECO:0000256" key="4">
    <source>
        <dbReference type="ARBA" id="ARBA00022777"/>
    </source>
</evidence>
<sequence length="317" mass="32619">MKPPVVTVTLNPAIDQTITLDRLRPGSVHRARAVRFDAGGKGVNVASCLADWGVPVSAAGILGKDNDGLFKALFAAKNIDDRFVRTAGDTRVNIKLVHDGDTTDINLPGLEITPDVFAAVTTSVLSLVRKGSLAVLAGSLPAGTDVGIYRELTAALSGRGARVLLDTSGAPMKAALADGVRLLPYCVKPNRAELEGWIGHPLPDMASLVGAARVLLARGVRLVVVSLGEEGALFVSDAATLQASLSAVACASTVGAGDAMVAGIVAASRDEAALEDIARLATAFAVSKLGQAGPNLPPRWEVEARAADVTIIPLNDL</sequence>
<dbReference type="RefSeq" id="WP_101249996.1">
    <property type="nucleotide sequence ID" value="NZ_PIUM01000006.1"/>
</dbReference>
<comment type="similarity">
    <text evidence="1 7 8">Belongs to the carbohydrate kinase PfkB family.</text>
</comment>
<dbReference type="NCBIfam" id="TIGR03168">
    <property type="entry name" value="1-PFK"/>
    <property type="match status" value="1"/>
</dbReference>
<dbReference type="SUPFAM" id="SSF53613">
    <property type="entry name" value="Ribokinase-like"/>
    <property type="match status" value="1"/>
</dbReference>
<dbReference type="Proteomes" id="UP000233293">
    <property type="component" value="Unassembled WGS sequence"/>
</dbReference>
<feature type="domain" description="Carbohydrate kinase PfkB" evidence="9">
    <location>
        <begin position="9"/>
        <end position="296"/>
    </location>
</feature>
<dbReference type="InterPro" id="IPR029056">
    <property type="entry name" value="Ribokinase-like"/>
</dbReference>
<dbReference type="Gene3D" id="3.40.1190.20">
    <property type="match status" value="1"/>
</dbReference>
<evidence type="ECO:0000256" key="3">
    <source>
        <dbReference type="ARBA" id="ARBA00022741"/>
    </source>
</evidence>
<dbReference type="AlphaFoldDB" id="A0A2N3PXE0"/>
<keyword evidence="11" id="KW-1185">Reference proteome</keyword>
<dbReference type="GO" id="GO:0016052">
    <property type="term" value="P:carbohydrate catabolic process"/>
    <property type="evidence" value="ECO:0007669"/>
    <property type="project" value="UniProtKB-ARBA"/>
</dbReference>
<evidence type="ECO:0000313" key="10">
    <source>
        <dbReference type="EMBL" id="PKU25069.1"/>
    </source>
</evidence>
<dbReference type="EMBL" id="PIUM01000006">
    <property type="protein sequence ID" value="PKU25069.1"/>
    <property type="molecule type" value="Genomic_DNA"/>
</dbReference>
<evidence type="ECO:0000313" key="11">
    <source>
        <dbReference type="Proteomes" id="UP000233293"/>
    </source>
</evidence>
<dbReference type="InterPro" id="IPR002173">
    <property type="entry name" value="Carboh/pur_kinase_PfkB_CS"/>
</dbReference>
<dbReference type="FunFam" id="3.40.1190.20:FF:000001">
    <property type="entry name" value="Phosphofructokinase"/>
    <property type="match status" value="1"/>
</dbReference>
<dbReference type="NCBIfam" id="TIGR03828">
    <property type="entry name" value="pfkB"/>
    <property type="match status" value="1"/>
</dbReference>
<name>A0A2N3PXE0_9PROT</name>
<accession>A0A2N3PXE0</accession>
<keyword evidence="2 7" id="KW-0808">Transferase</keyword>
<evidence type="ECO:0000256" key="6">
    <source>
        <dbReference type="ARBA" id="ARBA00047745"/>
    </source>
</evidence>
<evidence type="ECO:0000259" key="9">
    <source>
        <dbReference type="Pfam" id="PF00294"/>
    </source>
</evidence>
<dbReference type="InterPro" id="IPR011611">
    <property type="entry name" value="PfkB_dom"/>
</dbReference>
<comment type="caution">
    <text evidence="10">The sequence shown here is derived from an EMBL/GenBank/DDBJ whole genome shotgun (WGS) entry which is preliminary data.</text>
</comment>
<protein>
    <recommendedName>
        <fullName evidence="7">Phosphofructokinase</fullName>
    </recommendedName>
</protein>
<dbReference type="GO" id="GO:0005829">
    <property type="term" value="C:cytosol"/>
    <property type="evidence" value="ECO:0007669"/>
    <property type="project" value="TreeGrafter"/>
</dbReference>
<dbReference type="OrthoDB" id="9801219at2"/>
<evidence type="ECO:0000256" key="1">
    <source>
        <dbReference type="ARBA" id="ARBA00010688"/>
    </source>
</evidence>
<dbReference type="InterPro" id="IPR022463">
    <property type="entry name" value="1-PFruKinase"/>
</dbReference>
<keyword evidence="3 8" id="KW-0547">Nucleotide-binding</keyword>
<dbReference type="GO" id="GO:0044281">
    <property type="term" value="P:small molecule metabolic process"/>
    <property type="evidence" value="ECO:0007669"/>
    <property type="project" value="UniProtKB-ARBA"/>
</dbReference>
<evidence type="ECO:0000256" key="8">
    <source>
        <dbReference type="RuleBase" id="RU369061"/>
    </source>
</evidence>
<dbReference type="GO" id="GO:0008662">
    <property type="term" value="F:1-phosphofructokinase activity"/>
    <property type="evidence" value="ECO:0007669"/>
    <property type="project" value="UniProtKB-UniRule"/>
</dbReference>
<dbReference type="InterPro" id="IPR017583">
    <property type="entry name" value="Tagatose/fructose_Pkinase"/>
</dbReference>
<gene>
    <name evidence="10" type="primary">pfkB</name>
    <name evidence="10" type="ORF">CWS72_07605</name>
</gene>
<reference evidence="11" key="1">
    <citation type="submission" date="2017-12" db="EMBL/GenBank/DDBJ databases">
        <title>Draft genome sequence of Telmatospirillum siberiense 26-4b1T, an acidotolerant peatland alphaproteobacterium potentially involved in sulfur cycling.</title>
        <authorList>
            <person name="Hausmann B."/>
            <person name="Pjevac P."/>
            <person name="Schreck K."/>
            <person name="Herbold C.W."/>
            <person name="Daims H."/>
            <person name="Wagner M."/>
            <person name="Pester M."/>
            <person name="Loy A."/>
        </authorList>
    </citation>
    <scope>NUCLEOTIDE SEQUENCE [LARGE SCALE GENOMIC DNA]</scope>
    <source>
        <strain evidence="11">26-4b1</strain>
    </source>
</reference>
<evidence type="ECO:0000256" key="7">
    <source>
        <dbReference type="PIRNR" id="PIRNR000535"/>
    </source>
</evidence>
<dbReference type="PANTHER" id="PTHR46566:SF5">
    <property type="entry name" value="1-PHOSPHOFRUCTOKINASE"/>
    <property type="match status" value="1"/>
</dbReference>
<dbReference type="PROSITE" id="PS00583">
    <property type="entry name" value="PFKB_KINASES_1"/>
    <property type="match status" value="1"/>
</dbReference>
<dbReference type="PIRSF" id="PIRSF000535">
    <property type="entry name" value="1PFK/6PFK/LacC"/>
    <property type="match status" value="1"/>
</dbReference>
<dbReference type="PROSITE" id="PS00584">
    <property type="entry name" value="PFKB_KINASES_2"/>
    <property type="match status" value="1"/>
</dbReference>
<comment type="function">
    <text evidence="8">Catalyzes the ATP-dependent phosphorylation of fructose-l-phosphate to fructose-l,6-bisphosphate.</text>
</comment>
<dbReference type="GO" id="GO:0005524">
    <property type="term" value="F:ATP binding"/>
    <property type="evidence" value="ECO:0007669"/>
    <property type="project" value="UniProtKB-UniRule"/>
</dbReference>
<keyword evidence="5 8" id="KW-0067">ATP-binding</keyword>
<organism evidence="10 11">
    <name type="scientific">Telmatospirillum siberiense</name>
    <dbReference type="NCBI Taxonomy" id="382514"/>
    <lineage>
        <taxon>Bacteria</taxon>
        <taxon>Pseudomonadati</taxon>
        <taxon>Pseudomonadota</taxon>
        <taxon>Alphaproteobacteria</taxon>
        <taxon>Rhodospirillales</taxon>
        <taxon>Rhodospirillaceae</taxon>
        <taxon>Telmatospirillum</taxon>
    </lineage>
</organism>
<dbReference type="PANTHER" id="PTHR46566">
    <property type="entry name" value="1-PHOSPHOFRUCTOKINASE-RELATED"/>
    <property type="match status" value="1"/>
</dbReference>
<evidence type="ECO:0000256" key="2">
    <source>
        <dbReference type="ARBA" id="ARBA00022679"/>
    </source>
</evidence>
<dbReference type="Pfam" id="PF00294">
    <property type="entry name" value="PfkB"/>
    <property type="match status" value="1"/>
</dbReference>